<evidence type="ECO:0000256" key="7">
    <source>
        <dbReference type="ARBA" id="ARBA00022723"/>
    </source>
</evidence>
<dbReference type="Pfam" id="PF23406">
    <property type="entry name" value="ZNF380_CC"/>
    <property type="match status" value="1"/>
</dbReference>
<dbReference type="InterPro" id="IPR013087">
    <property type="entry name" value="Znf_C2H2_type"/>
</dbReference>
<dbReference type="GO" id="GO:0008270">
    <property type="term" value="F:zinc ion binding"/>
    <property type="evidence" value="ECO:0007669"/>
    <property type="project" value="UniProtKB-KW"/>
</dbReference>
<feature type="region of interest" description="Disordered" evidence="16">
    <location>
        <begin position="65"/>
        <end position="171"/>
    </location>
</feature>
<protein>
    <recommendedName>
        <fullName evidence="3">Zinc finger protein 830</fullName>
    </recommendedName>
    <alternativeName>
        <fullName evidence="14">Coiled-coil domain-containing protein 16</fullName>
    </alternativeName>
</protein>
<evidence type="ECO:0000259" key="17">
    <source>
        <dbReference type="Pfam" id="PF12874"/>
    </source>
</evidence>
<evidence type="ECO:0000313" key="19">
    <source>
        <dbReference type="EMBL" id="JAI16631.1"/>
    </source>
</evidence>
<dbReference type="InterPro" id="IPR040050">
    <property type="entry name" value="ZNF830-like"/>
</dbReference>
<dbReference type="PANTHER" id="PTHR13278">
    <property type="entry name" value="ZINC FINGER PROTEIN 830"/>
    <property type="match status" value="1"/>
</dbReference>
<dbReference type="GO" id="GO:0005681">
    <property type="term" value="C:spliceosomal complex"/>
    <property type="evidence" value="ECO:0007669"/>
    <property type="project" value="InterPro"/>
</dbReference>
<dbReference type="EMBL" id="GDAI01000972">
    <property type="protein sequence ID" value="JAI16631.1"/>
    <property type="molecule type" value="mRNA"/>
</dbReference>
<feature type="region of interest" description="Disordered" evidence="16">
    <location>
        <begin position="249"/>
        <end position="268"/>
    </location>
</feature>
<keyword evidence="11 15" id="KW-0175">Coiled coil</keyword>
<evidence type="ECO:0000256" key="15">
    <source>
        <dbReference type="SAM" id="Coils"/>
    </source>
</evidence>
<keyword evidence="8" id="KW-0863">Zinc-finger</keyword>
<sequence length="284" mass="32617">KRKYTQNDLRRLMEEHKSKNRQQSAPKEKIQSPFAKYDDAGQLTCALCKSVVRSESVWKVHVNTKQHKANVESAKELKEKLEKSNALKRPGESSQEGGSVATKKAKQDESSTNARTPSGRKTPLPFGVTEINGRLETAFDRVSLRDKKTNGENVSEPDGKKDGEPLPEDFFDQSLKDAKGKHDFKTLQEEEWERFQREIKEESTVSNAIIAEEQEEATAERQIEEIDEQIRKWSRVLDMEKRKEAVIRKKSVTRAQEDENSDVSDDDVENLDEFLDWRAKASHK</sequence>
<evidence type="ECO:0000256" key="3">
    <source>
        <dbReference type="ARBA" id="ARBA00017358"/>
    </source>
</evidence>
<dbReference type="SUPFAM" id="SSF57667">
    <property type="entry name" value="beta-beta-alpha zinc fingers"/>
    <property type="match status" value="1"/>
</dbReference>
<evidence type="ECO:0000256" key="9">
    <source>
        <dbReference type="ARBA" id="ARBA00022776"/>
    </source>
</evidence>
<keyword evidence="6" id="KW-0132">Cell division</keyword>
<feature type="compositionally biased region" description="Basic and acidic residues" evidence="16">
    <location>
        <begin position="137"/>
        <end position="150"/>
    </location>
</feature>
<evidence type="ECO:0000256" key="12">
    <source>
        <dbReference type="ARBA" id="ARBA00023242"/>
    </source>
</evidence>
<keyword evidence="7" id="KW-0479">Metal-binding</keyword>
<reference evidence="19" key="1">
    <citation type="journal article" date="2015" name="Insect Biochem. Mol. Biol.">
        <title>An insight into the sialome of the horse fly, Tabanus bromius.</title>
        <authorList>
            <person name="Ribeiro J.M."/>
            <person name="Kazimirova M."/>
            <person name="Takac P."/>
            <person name="Andersen J.F."/>
            <person name="Francischetti I.M."/>
        </authorList>
    </citation>
    <scope>NUCLEOTIDE SEQUENCE</scope>
</reference>
<keyword evidence="12" id="KW-0539">Nucleus</keyword>
<feature type="domain" description="C2H2-type" evidence="17">
    <location>
        <begin position="43"/>
        <end position="67"/>
    </location>
</feature>
<feature type="coiled-coil region" evidence="15">
    <location>
        <begin position="209"/>
        <end position="243"/>
    </location>
</feature>
<evidence type="ECO:0000256" key="10">
    <source>
        <dbReference type="ARBA" id="ARBA00022833"/>
    </source>
</evidence>
<evidence type="ECO:0000256" key="16">
    <source>
        <dbReference type="SAM" id="MobiDB-lite"/>
    </source>
</evidence>
<dbReference type="GO" id="GO:0033260">
    <property type="term" value="P:nuclear DNA replication"/>
    <property type="evidence" value="ECO:0007669"/>
    <property type="project" value="TreeGrafter"/>
</dbReference>
<evidence type="ECO:0000259" key="18">
    <source>
        <dbReference type="Pfam" id="PF23406"/>
    </source>
</evidence>
<feature type="region of interest" description="Disordered" evidence="16">
    <location>
        <begin position="1"/>
        <end position="34"/>
    </location>
</feature>
<evidence type="ECO:0000256" key="6">
    <source>
        <dbReference type="ARBA" id="ARBA00022618"/>
    </source>
</evidence>
<keyword evidence="9" id="KW-0498">Mitosis</keyword>
<feature type="compositionally biased region" description="Basic and acidic residues" evidence="16">
    <location>
        <begin position="8"/>
        <end position="17"/>
    </location>
</feature>
<dbReference type="GO" id="GO:0033314">
    <property type="term" value="P:mitotic DNA replication checkpoint signaling"/>
    <property type="evidence" value="ECO:0007669"/>
    <property type="project" value="TreeGrafter"/>
</dbReference>
<dbReference type="GO" id="GO:0003676">
    <property type="term" value="F:nucleic acid binding"/>
    <property type="evidence" value="ECO:0007669"/>
    <property type="project" value="InterPro"/>
</dbReference>
<feature type="domain" description="ZNF380 coiled-coil" evidence="18">
    <location>
        <begin position="166"/>
        <end position="244"/>
    </location>
</feature>
<dbReference type="AlphaFoldDB" id="A0A0K8TR77"/>
<dbReference type="InterPro" id="IPR059039">
    <property type="entry name" value="ZNF380_CC"/>
</dbReference>
<evidence type="ECO:0000256" key="2">
    <source>
        <dbReference type="ARBA" id="ARBA00004324"/>
    </source>
</evidence>
<keyword evidence="5" id="KW-0217">Developmental protein</keyword>
<dbReference type="InterPro" id="IPR036236">
    <property type="entry name" value="Znf_C2H2_sf"/>
</dbReference>
<proteinExistence type="evidence at transcript level"/>
<evidence type="ECO:0000256" key="14">
    <source>
        <dbReference type="ARBA" id="ARBA00030672"/>
    </source>
</evidence>
<accession>A0A0K8TR77</accession>
<feature type="non-terminal residue" evidence="19">
    <location>
        <position position="1"/>
    </location>
</feature>
<keyword evidence="10" id="KW-0862">Zinc</keyword>
<dbReference type="GO" id="GO:0044773">
    <property type="term" value="P:mitotic DNA damage checkpoint signaling"/>
    <property type="evidence" value="ECO:0007669"/>
    <property type="project" value="TreeGrafter"/>
</dbReference>
<keyword evidence="13" id="KW-0131">Cell cycle</keyword>
<organism evidence="19">
    <name type="scientific">Tabanus bromius</name>
    <name type="common">Band-eyed brown horse fly</name>
    <dbReference type="NCBI Taxonomy" id="304241"/>
    <lineage>
        <taxon>Eukaryota</taxon>
        <taxon>Metazoa</taxon>
        <taxon>Ecdysozoa</taxon>
        <taxon>Arthropoda</taxon>
        <taxon>Hexapoda</taxon>
        <taxon>Insecta</taxon>
        <taxon>Pterygota</taxon>
        <taxon>Neoptera</taxon>
        <taxon>Endopterygota</taxon>
        <taxon>Diptera</taxon>
        <taxon>Brachycera</taxon>
        <taxon>Tabanomorpha</taxon>
        <taxon>Tabanoidea</taxon>
        <taxon>Tabanidae</taxon>
        <taxon>Tabanus</taxon>
    </lineage>
</organism>
<evidence type="ECO:0000256" key="4">
    <source>
        <dbReference type="ARBA" id="ARBA00022454"/>
    </source>
</evidence>
<evidence type="ECO:0000256" key="5">
    <source>
        <dbReference type="ARBA" id="ARBA00022473"/>
    </source>
</evidence>
<dbReference type="PANTHER" id="PTHR13278:SF0">
    <property type="entry name" value="ZINC FINGER PROTEIN 830"/>
    <property type="match status" value="1"/>
</dbReference>
<dbReference type="Gene3D" id="3.30.160.60">
    <property type="entry name" value="Classic Zinc Finger"/>
    <property type="match status" value="1"/>
</dbReference>
<feature type="compositionally biased region" description="Acidic residues" evidence="16">
    <location>
        <begin position="258"/>
        <end position="268"/>
    </location>
</feature>
<feature type="compositionally biased region" description="Basic and acidic residues" evidence="16">
    <location>
        <begin position="69"/>
        <end position="91"/>
    </location>
</feature>
<comment type="subcellular location">
    <subcellularLocation>
        <location evidence="1">Chromosome</location>
    </subcellularLocation>
    <subcellularLocation>
        <location evidence="2">Nucleus speckle</location>
    </subcellularLocation>
</comment>
<dbReference type="Pfam" id="PF12874">
    <property type="entry name" value="zf-met"/>
    <property type="match status" value="1"/>
</dbReference>
<evidence type="ECO:0000256" key="8">
    <source>
        <dbReference type="ARBA" id="ARBA00022771"/>
    </source>
</evidence>
<evidence type="ECO:0000256" key="13">
    <source>
        <dbReference type="ARBA" id="ARBA00023306"/>
    </source>
</evidence>
<evidence type="ECO:0000256" key="1">
    <source>
        <dbReference type="ARBA" id="ARBA00004286"/>
    </source>
</evidence>
<keyword evidence="4" id="KW-0158">Chromosome</keyword>
<name>A0A0K8TR77_TABBR</name>
<evidence type="ECO:0000256" key="11">
    <source>
        <dbReference type="ARBA" id="ARBA00023054"/>
    </source>
</evidence>